<evidence type="ECO:0000313" key="2">
    <source>
        <dbReference type="Proteomes" id="UP001056778"/>
    </source>
</evidence>
<gene>
    <name evidence="1" type="ORF">MML48_9g00013175</name>
</gene>
<reference evidence="1" key="1">
    <citation type="submission" date="2022-04" db="EMBL/GenBank/DDBJ databases">
        <title>Chromosome-scale genome assembly of Holotrichia oblita Faldermann.</title>
        <authorList>
            <person name="Rongchong L."/>
        </authorList>
    </citation>
    <scope>NUCLEOTIDE SEQUENCE</scope>
    <source>
        <strain evidence="1">81SQS9</strain>
    </source>
</reference>
<comment type="caution">
    <text evidence="1">The sequence shown here is derived from an EMBL/GenBank/DDBJ whole genome shotgun (WGS) entry which is preliminary data.</text>
</comment>
<dbReference type="EMBL" id="CM043023">
    <property type="protein sequence ID" value="KAI4454287.1"/>
    <property type="molecule type" value="Genomic_DNA"/>
</dbReference>
<sequence length="302" mass="34752">MVKSRADLLLYFFTSLLSAPTCVLTDVKRRRRFKVRPLNKYRDIHGHFATLVKDMKNIEPDFKQFFKYTRMTPDVFEELLKLVKEDLQNTPSKKPLSPAHRLLITLHYLAEGCSMQELAWSYRVGKSTVHYIIKETTALLWDKLCPIFLPEPTKEQFEKIAINFYERWNMPNCIGAVDGKHVSIQAPKHSGSDYFNYKKGFSIVLLAACDAKYCFNMVDIGANGAKHDSTDFKESTYGKALLNNTLDIPPPKELPHSRIKCNHFVVADQAFPLHKSIMRPYPGQNLSAQQFLIIDYQGLAEQ</sequence>
<organism evidence="1 2">
    <name type="scientific">Holotrichia oblita</name>
    <name type="common">Chafer beetle</name>
    <dbReference type="NCBI Taxonomy" id="644536"/>
    <lineage>
        <taxon>Eukaryota</taxon>
        <taxon>Metazoa</taxon>
        <taxon>Ecdysozoa</taxon>
        <taxon>Arthropoda</taxon>
        <taxon>Hexapoda</taxon>
        <taxon>Insecta</taxon>
        <taxon>Pterygota</taxon>
        <taxon>Neoptera</taxon>
        <taxon>Endopterygota</taxon>
        <taxon>Coleoptera</taxon>
        <taxon>Polyphaga</taxon>
        <taxon>Scarabaeiformia</taxon>
        <taxon>Scarabaeidae</taxon>
        <taxon>Melolonthinae</taxon>
        <taxon>Holotrichia</taxon>
    </lineage>
</organism>
<name>A0ACB9SGN8_HOLOL</name>
<dbReference type="Proteomes" id="UP001056778">
    <property type="component" value="Chromosome 9"/>
</dbReference>
<keyword evidence="2" id="KW-1185">Reference proteome</keyword>
<accession>A0ACB9SGN8</accession>
<evidence type="ECO:0000313" key="1">
    <source>
        <dbReference type="EMBL" id="KAI4454287.1"/>
    </source>
</evidence>
<protein>
    <submittedName>
        <fullName evidence="1">Uncharacterized protein</fullName>
    </submittedName>
</protein>
<proteinExistence type="predicted"/>